<proteinExistence type="predicted"/>
<dbReference type="Proteomes" id="UP000043437">
    <property type="component" value="Unassembled WGS sequence"/>
</dbReference>
<evidence type="ECO:0000313" key="4">
    <source>
        <dbReference type="EMBL" id="CRF52830.1"/>
    </source>
</evidence>
<feature type="chain" id="PRO_5005490981" evidence="2">
    <location>
        <begin position="25"/>
        <end position="414"/>
    </location>
</feature>
<feature type="domain" description="Esterase Ig-like N-terminal" evidence="3">
    <location>
        <begin position="31"/>
        <end position="109"/>
    </location>
</feature>
<dbReference type="InterPro" id="IPR050955">
    <property type="entry name" value="Plant_Biomass_Hydrol_Est"/>
</dbReference>
<dbReference type="Pfam" id="PF18435">
    <property type="entry name" value="EstA_Ig_like"/>
    <property type="match status" value="1"/>
</dbReference>
<dbReference type="SUPFAM" id="SSF53474">
    <property type="entry name" value="alpha/beta-Hydrolases"/>
    <property type="match status" value="1"/>
</dbReference>
<protein>
    <submittedName>
        <fullName evidence="4">Putative exported protein</fullName>
    </submittedName>
</protein>
<gene>
    <name evidence="4" type="ORF">HAL07_12950</name>
</gene>
<dbReference type="PANTHER" id="PTHR43037:SF1">
    <property type="entry name" value="BLL1128 PROTEIN"/>
    <property type="match status" value="1"/>
</dbReference>
<name>A0A0K2Y6T0_9HELI</name>
<feature type="signal peptide" evidence="2">
    <location>
        <begin position="1"/>
        <end position="24"/>
    </location>
</feature>
<accession>A0A0K2Y6T0</accession>
<dbReference type="PANTHER" id="PTHR43037">
    <property type="entry name" value="UNNAMED PRODUCT-RELATED"/>
    <property type="match status" value="1"/>
</dbReference>
<evidence type="ECO:0000313" key="5">
    <source>
        <dbReference type="Proteomes" id="UP000043437"/>
    </source>
</evidence>
<reference evidence="5" key="1">
    <citation type="submission" date="2014-12" db="EMBL/GenBank/DDBJ databases">
        <authorList>
            <person name="Jaenicke S."/>
        </authorList>
    </citation>
    <scope>NUCLEOTIDE SEQUENCE [LARGE SCALE GENOMIC DNA]</scope>
</reference>
<dbReference type="AlphaFoldDB" id="A0A0K2Y6T0"/>
<dbReference type="InterPro" id="IPR041172">
    <property type="entry name" value="EstA_Ig-like_N"/>
</dbReference>
<dbReference type="RefSeq" id="WP_053945483.1">
    <property type="nucleotide sequence ID" value="NZ_CDMG01000009.1"/>
</dbReference>
<dbReference type="GeneID" id="82132228"/>
<keyword evidence="1 2" id="KW-0732">Signal</keyword>
<evidence type="ECO:0000256" key="1">
    <source>
        <dbReference type="ARBA" id="ARBA00022729"/>
    </source>
</evidence>
<evidence type="ECO:0000256" key="2">
    <source>
        <dbReference type="SAM" id="SignalP"/>
    </source>
</evidence>
<sequence length="414" mass="46579">MLARRKFILAGTGLLLSLSMPLLAQARVKEVVGIVHVFGDGARLDTLSIAYDTEVSRVHPHDFKVHGRVVQEVYISQDIWGANHHASGHFVILKLKEAKPLLESIQHHKPQAHPQRKFIAGGKPEHTLKLQIPTMLLKIKGRTLGLARVSYPIVEDFKPFVFEDQALQRTLPYHLFIPQSKDKLPLVLFMHDAGVVGDLKRATLLQGLGALIWAHPKEQAKRPCYVLAPQYNEIVVDDNSNASPMLDVTMHLVKELCQKYPIDPSRIYTTGQSMGCMMSIAMLIKYPHFFAGAFLVAGQWKASLCGPLVHDRLWILVSQDDLGAYPAQTAIVEKLEREGVKVAKAVWDGRWDQAHFMQACTEMMAQNAPINYAVLKKGSLPSRDKMSVHRGTWQVAYNIEPIRAWLFKQTLKNV</sequence>
<dbReference type="Gene3D" id="3.40.50.1820">
    <property type="entry name" value="alpha/beta hydrolase"/>
    <property type="match status" value="1"/>
</dbReference>
<dbReference type="Gene3D" id="2.60.40.2180">
    <property type="match status" value="1"/>
</dbReference>
<dbReference type="EMBL" id="CDMG01000009">
    <property type="protein sequence ID" value="CRF52830.1"/>
    <property type="molecule type" value="Genomic_DNA"/>
</dbReference>
<evidence type="ECO:0000259" key="3">
    <source>
        <dbReference type="Pfam" id="PF18435"/>
    </source>
</evidence>
<organism evidence="4 5">
    <name type="scientific">Helicobacter ailurogastricus</name>
    <dbReference type="NCBI Taxonomy" id="1578720"/>
    <lineage>
        <taxon>Bacteria</taxon>
        <taxon>Pseudomonadati</taxon>
        <taxon>Campylobacterota</taxon>
        <taxon>Epsilonproteobacteria</taxon>
        <taxon>Campylobacterales</taxon>
        <taxon>Helicobacteraceae</taxon>
        <taxon>Helicobacter</taxon>
    </lineage>
</organism>
<dbReference type="InterPro" id="IPR029058">
    <property type="entry name" value="AB_hydrolase_fold"/>
</dbReference>